<proteinExistence type="predicted"/>
<keyword evidence="1" id="KW-1133">Transmembrane helix</keyword>
<keyword evidence="1" id="KW-0812">Transmembrane</keyword>
<reference evidence="3" key="1">
    <citation type="submission" date="2024-02" db="UniProtKB">
        <authorList>
            <consortium name="WormBaseParasite"/>
        </authorList>
    </citation>
    <scope>IDENTIFICATION</scope>
</reference>
<evidence type="ECO:0000313" key="2">
    <source>
        <dbReference type="Proteomes" id="UP000887575"/>
    </source>
</evidence>
<keyword evidence="2" id="KW-1185">Reference proteome</keyword>
<organism evidence="2 3">
    <name type="scientific">Mesorhabditis belari</name>
    <dbReference type="NCBI Taxonomy" id="2138241"/>
    <lineage>
        <taxon>Eukaryota</taxon>
        <taxon>Metazoa</taxon>
        <taxon>Ecdysozoa</taxon>
        <taxon>Nematoda</taxon>
        <taxon>Chromadorea</taxon>
        <taxon>Rhabditida</taxon>
        <taxon>Rhabditina</taxon>
        <taxon>Rhabditomorpha</taxon>
        <taxon>Rhabditoidea</taxon>
        <taxon>Rhabditidae</taxon>
        <taxon>Mesorhabditinae</taxon>
        <taxon>Mesorhabditis</taxon>
    </lineage>
</organism>
<evidence type="ECO:0000256" key="1">
    <source>
        <dbReference type="SAM" id="Phobius"/>
    </source>
</evidence>
<dbReference type="WBParaSite" id="MBELARI_LOCUS2642">
    <property type="protein sequence ID" value="MBELARI_LOCUS2642"/>
    <property type="gene ID" value="MBELARI_LOCUS2642"/>
</dbReference>
<name>A0AAF3F9L1_9BILA</name>
<dbReference type="AlphaFoldDB" id="A0AAF3F9L1"/>
<dbReference type="Proteomes" id="UP000887575">
    <property type="component" value="Unassembled WGS sequence"/>
</dbReference>
<protein>
    <submittedName>
        <fullName evidence="3">Uncharacterized protein</fullName>
    </submittedName>
</protein>
<accession>A0AAF3F9L1</accession>
<evidence type="ECO:0000313" key="3">
    <source>
        <dbReference type="WBParaSite" id="MBELARI_LOCUS2642"/>
    </source>
</evidence>
<sequence>MRKKTSITLVEKRLLYQMLCFSALNFFDLVMAPFLLLISTFFTGFYMQMALSELMNIVDTTLYTFVLGVLSAILFWKPKRATKTIQISVTT</sequence>
<keyword evidence="1" id="KW-0472">Membrane</keyword>
<feature type="transmembrane region" description="Helical" evidence="1">
    <location>
        <begin position="54"/>
        <end position="76"/>
    </location>
</feature>
<feature type="transmembrane region" description="Helical" evidence="1">
    <location>
        <begin position="21"/>
        <end position="42"/>
    </location>
</feature>